<feature type="chain" id="PRO_5040983584" description="Apple domain-containing protein" evidence="1">
    <location>
        <begin position="20"/>
        <end position="390"/>
    </location>
</feature>
<accession>A0A9X0CA40</accession>
<evidence type="ECO:0008006" key="4">
    <source>
        <dbReference type="Google" id="ProtNLM"/>
    </source>
</evidence>
<evidence type="ECO:0000313" key="3">
    <source>
        <dbReference type="Proteomes" id="UP001149954"/>
    </source>
</evidence>
<evidence type="ECO:0000256" key="1">
    <source>
        <dbReference type="SAM" id="SignalP"/>
    </source>
</evidence>
<name>A0A9X0CA40_9EURO</name>
<keyword evidence="1" id="KW-0732">Signal</keyword>
<reference evidence="2" key="1">
    <citation type="submission" date="2022-12" db="EMBL/GenBank/DDBJ databases">
        <authorList>
            <person name="Petersen C."/>
        </authorList>
    </citation>
    <scope>NUCLEOTIDE SEQUENCE</scope>
    <source>
        <strain evidence="2">IBT 29495</strain>
    </source>
</reference>
<reference evidence="2" key="2">
    <citation type="journal article" date="2023" name="IMA Fungus">
        <title>Comparative genomic study of the Penicillium genus elucidates a diverse pangenome and 15 lateral gene transfer events.</title>
        <authorList>
            <person name="Petersen C."/>
            <person name="Sorensen T."/>
            <person name="Nielsen M.R."/>
            <person name="Sondergaard T.E."/>
            <person name="Sorensen J.L."/>
            <person name="Fitzpatrick D.A."/>
            <person name="Frisvad J.C."/>
            <person name="Nielsen K.L."/>
        </authorList>
    </citation>
    <scope>NUCLEOTIDE SEQUENCE</scope>
    <source>
        <strain evidence="2">IBT 29495</strain>
    </source>
</reference>
<proteinExistence type="predicted"/>
<dbReference type="Proteomes" id="UP001149954">
    <property type="component" value="Unassembled WGS sequence"/>
</dbReference>
<dbReference type="EMBL" id="JAPWDS010000002">
    <property type="protein sequence ID" value="KAJ5514070.1"/>
    <property type="molecule type" value="Genomic_DNA"/>
</dbReference>
<dbReference type="AlphaFoldDB" id="A0A9X0CA40"/>
<gene>
    <name evidence="2" type="ORF">N7463_003622</name>
</gene>
<comment type="caution">
    <text evidence="2">The sequence shown here is derived from an EMBL/GenBank/DDBJ whole genome shotgun (WGS) entry which is preliminary data.</text>
</comment>
<sequence length="390" mass="40416">MSIRRFAFAAGLLLGQVSASTPAASSPLVSSQVSVATATCRTELGTSSVKAVPTTTVTHTIHDRTPVVVLTTILETITVTPAVSTERVTGYETTTITSTADAITDIFSTTSTEFDTATVTLTPAPITTTVGEVFSSTSTSTSTITTSAGFTPIVDTLPPSVTFKRSLEENYDCSPWLDDWKYPQAVVCHEKKIIKTTTVSTVTGSPITYTAATPTTTVTITTIITSSSVVVPSDVSTTLSFSATSTITETTFAPGETSTSTSTSTVLAGTTTTSFYAACATNNIAGSPLSSDYGPFAGKYIYALLVSNVAGQNIGVGYTDSAYDCCVSCIADPTCAFSYYFAPSSYCYMTTSSTCSAASNYGTAYIQDGSSDVQISNGYCGHVKGTIAAL</sequence>
<keyword evidence="3" id="KW-1185">Reference proteome</keyword>
<evidence type="ECO:0000313" key="2">
    <source>
        <dbReference type="EMBL" id="KAJ5514070.1"/>
    </source>
</evidence>
<dbReference type="OrthoDB" id="5428787at2759"/>
<feature type="signal peptide" evidence="1">
    <location>
        <begin position="1"/>
        <end position="19"/>
    </location>
</feature>
<protein>
    <recommendedName>
        <fullName evidence="4">Apple domain-containing protein</fullName>
    </recommendedName>
</protein>
<organism evidence="2 3">
    <name type="scientific">Penicillium fimorum</name>
    <dbReference type="NCBI Taxonomy" id="1882269"/>
    <lineage>
        <taxon>Eukaryota</taxon>
        <taxon>Fungi</taxon>
        <taxon>Dikarya</taxon>
        <taxon>Ascomycota</taxon>
        <taxon>Pezizomycotina</taxon>
        <taxon>Eurotiomycetes</taxon>
        <taxon>Eurotiomycetidae</taxon>
        <taxon>Eurotiales</taxon>
        <taxon>Aspergillaceae</taxon>
        <taxon>Penicillium</taxon>
    </lineage>
</organism>